<evidence type="ECO:0000256" key="1">
    <source>
        <dbReference type="ARBA" id="ARBA00022737"/>
    </source>
</evidence>
<keyword evidence="2" id="KW-0694">RNA-binding</keyword>
<evidence type="ECO:0000313" key="6">
    <source>
        <dbReference type="Proteomes" id="UP001231915"/>
    </source>
</evidence>
<dbReference type="InterPro" id="IPR012677">
    <property type="entry name" value="Nucleotide-bd_a/b_plait_sf"/>
</dbReference>
<dbReference type="SUPFAM" id="SSF54928">
    <property type="entry name" value="RNA-binding domain, RBD"/>
    <property type="match status" value="1"/>
</dbReference>
<evidence type="ECO:0000313" key="5">
    <source>
        <dbReference type="EMBL" id="MDK2596990.1"/>
    </source>
</evidence>
<dbReference type="RefSeq" id="WP_211013070.1">
    <property type="nucleotide sequence ID" value="NZ_JASJUT010000009.1"/>
</dbReference>
<keyword evidence="6" id="KW-1185">Reference proteome</keyword>
<reference evidence="5 6" key="1">
    <citation type="submission" date="2023-05" db="EMBL/GenBank/DDBJ databases">
        <title>Pseudoalteromonas ardens sp. nov., Pseudoalteromonas obscura sp. nov., and Pseudoalteromonas umbrosa sp. nov., isolated from the coral Montipora capitata.</title>
        <authorList>
            <person name="Thomas E.M."/>
            <person name="Smith E.M."/>
            <person name="Papke E."/>
            <person name="Shlafstein M.D."/>
            <person name="Oline D.K."/>
            <person name="Videau P."/>
            <person name="Saw J.H."/>
            <person name="Strangman W.K."/>
            <person name="Ushijima B."/>
        </authorList>
    </citation>
    <scope>NUCLEOTIDE SEQUENCE [LARGE SCALE GENOMIC DNA]</scope>
    <source>
        <strain evidence="5 6">P94</strain>
    </source>
</reference>
<sequence>MNSSGRKTLVTIFILAILGYAIVTFLFANNQIDSAILFALGIVVGGLVALTINKTTIAQPDNSNTIPTKTLYVGNLPYRANEQAVRELFEEKGQVFSVRLLKDKNTGKRRGFGFVEMSESDANKAIKELNEMEFQQRTLKVREAKQKQEESEPNSLA</sequence>
<dbReference type="PANTHER" id="PTHR23236:SF119">
    <property type="entry name" value="NUCLEAR RNA-BINDING PROTEIN SART-3"/>
    <property type="match status" value="1"/>
</dbReference>
<dbReference type="PANTHER" id="PTHR23236">
    <property type="entry name" value="EUKARYOTIC TRANSLATION INITIATION FACTOR 4B/4H"/>
    <property type="match status" value="1"/>
</dbReference>
<dbReference type="SMART" id="SM00360">
    <property type="entry name" value="RRM"/>
    <property type="match status" value="1"/>
</dbReference>
<keyword evidence="3" id="KW-0812">Transmembrane</keyword>
<comment type="caution">
    <text evidence="5">The sequence shown here is derived from an EMBL/GenBank/DDBJ whole genome shotgun (WGS) entry which is preliminary data.</text>
</comment>
<dbReference type="EMBL" id="JASJUT010000009">
    <property type="protein sequence ID" value="MDK2596990.1"/>
    <property type="molecule type" value="Genomic_DNA"/>
</dbReference>
<gene>
    <name evidence="5" type="ORF">QNM18_18210</name>
</gene>
<name>A0ABT7EPT3_9GAMM</name>
<feature type="domain" description="RRM" evidence="4">
    <location>
        <begin position="69"/>
        <end position="146"/>
    </location>
</feature>
<evidence type="ECO:0000256" key="3">
    <source>
        <dbReference type="SAM" id="Phobius"/>
    </source>
</evidence>
<dbReference type="InterPro" id="IPR035979">
    <property type="entry name" value="RBD_domain_sf"/>
</dbReference>
<keyword evidence="1" id="KW-0677">Repeat</keyword>
<dbReference type="Proteomes" id="UP001231915">
    <property type="component" value="Unassembled WGS sequence"/>
</dbReference>
<feature type="transmembrane region" description="Helical" evidence="3">
    <location>
        <begin position="34"/>
        <end position="52"/>
    </location>
</feature>
<proteinExistence type="predicted"/>
<protein>
    <submittedName>
        <fullName evidence="5">RNA-binding protein</fullName>
    </submittedName>
</protein>
<organism evidence="5 6">
    <name type="scientific">Pseudoalteromonas obscura</name>
    <dbReference type="NCBI Taxonomy" id="3048491"/>
    <lineage>
        <taxon>Bacteria</taxon>
        <taxon>Pseudomonadati</taxon>
        <taxon>Pseudomonadota</taxon>
        <taxon>Gammaproteobacteria</taxon>
        <taxon>Alteromonadales</taxon>
        <taxon>Pseudoalteromonadaceae</taxon>
        <taxon>Pseudoalteromonas</taxon>
    </lineage>
</organism>
<accession>A0ABT7EPT3</accession>
<feature type="transmembrane region" description="Helical" evidence="3">
    <location>
        <begin position="9"/>
        <end position="28"/>
    </location>
</feature>
<dbReference type="Pfam" id="PF00076">
    <property type="entry name" value="RRM_1"/>
    <property type="match status" value="1"/>
</dbReference>
<keyword evidence="3" id="KW-0472">Membrane</keyword>
<dbReference type="InterPro" id="IPR000504">
    <property type="entry name" value="RRM_dom"/>
</dbReference>
<dbReference type="PROSITE" id="PS50102">
    <property type="entry name" value="RRM"/>
    <property type="match status" value="1"/>
</dbReference>
<evidence type="ECO:0000256" key="2">
    <source>
        <dbReference type="ARBA" id="ARBA00022884"/>
    </source>
</evidence>
<keyword evidence="3" id="KW-1133">Transmembrane helix</keyword>
<dbReference type="Gene3D" id="3.30.70.330">
    <property type="match status" value="1"/>
</dbReference>
<evidence type="ECO:0000259" key="4">
    <source>
        <dbReference type="PROSITE" id="PS50102"/>
    </source>
</evidence>